<feature type="signal peptide" evidence="1">
    <location>
        <begin position="1"/>
        <end position="19"/>
    </location>
</feature>
<proteinExistence type="predicted"/>
<name>A0A1V9G523_9BACT</name>
<evidence type="ECO:0000313" key="2">
    <source>
        <dbReference type="EMBL" id="OQP65654.1"/>
    </source>
</evidence>
<dbReference type="AlphaFoldDB" id="A0A1V9G523"/>
<gene>
    <name evidence="2" type="ORF">A4R26_14605</name>
</gene>
<protein>
    <submittedName>
        <fullName evidence="2">Uncharacterized protein</fullName>
    </submittedName>
</protein>
<comment type="caution">
    <text evidence="2">The sequence shown here is derived from an EMBL/GenBank/DDBJ whole genome shotgun (WGS) entry which is preliminary data.</text>
</comment>
<keyword evidence="3" id="KW-1185">Reference proteome</keyword>
<feature type="chain" id="PRO_5012732042" evidence="1">
    <location>
        <begin position="20"/>
        <end position="167"/>
    </location>
</feature>
<dbReference type="EMBL" id="LWBP01000067">
    <property type="protein sequence ID" value="OQP65654.1"/>
    <property type="molecule type" value="Genomic_DNA"/>
</dbReference>
<organism evidence="2 3">
    <name type="scientific">Niastella populi</name>
    <dbReference type="NCBI Taxonomy" id="550983"/>
    <lineage>
        <taxon>Bacteria</taxon>
        <taxon>Pseudomonadati</taxon>
        <taxon>Bacteroidota</taxon>
        <taxon>Chitinophagia</taxon>
        <taxon>Chitinophagales</taxon>
        <taxon>Chitinophagaceae</taxon>
        <taxon>Niastella</taxon>
    </lineage>
</organism>
<reference evidence="3" key="1">
    <citation type="submission" date="2016-04" db="EMBL/GenBank/DDBJ databases">
        <authorList>
            <person name="Chen L."/>
            <person name="Zhuang W."/>
            <person name="Wang G."/>
        </authorList>
    </citation>
    <scope>NUCLEOTIDE SEQUENCE [LARGE SCALE GENOMIC DNA]</scope>
    <source>
        <strain evidence="3">208</strain>
    </source>
</reference>
<keyword evidence="1" id="KW-0732">Signal</keyword>
<dbReference type="RefSeq" id="WP_081163257.1">
    <property type="nucleotide sequence ID" value="NZ_LWBP01000067.1"/>
</dbReference>
<dbReference type="OrthoDB" id="958951at2"/>
<accession>A0A1V9G523</accession>
<sequence>MRKPIILVVALLATIATFAQDKMHKHTGEKLDVKILKVGEFVITYTYPNETAEQTIGKYAVAKIEYASGRKEDITEKIVITGKDDWEKVVILEDVANSVGLKKQGEIRGKTAGMLSYRTAGNADRKSMERLKKEAAELGAPFVLLTSEKDSRWSTQSIKKGFAYSYK</sequence>
<evidence type="ECO:0000256" key="1">
    <source>
        <dbReference type="SAM" id="SignalP"/>
    </source>
</evidence>
<dbReference type="Proteomes" id="UP000192276">
    <property type="component" value="Unassembled WGS sequence"/>
</dbReference>
<evidence type="ECO:0000313" key="3">
    <source>
        <dbReference type="Proteomes" id="UP000192276"/>
    </source>
</evidence>